<dbReference type="HAMAP" id="MF_00170">
    <property type="entry name" value="Rib_5P_isom_A"/>
    <property type="match status" value="1"/>
</dbReference>
<reference evidence="4 7" key="1">
    <citation type="submission" date="2018-04" db="EMBL/GenBank/DDBJ databases">
        <title>Whole genome sequence comparison of clinical and drinking water Legionella pneumophila isolates associated with the Flint Water Crisis.</title>
        <authorList>
            <person name="Garner E."/>
            <person name="Brown C."/>
            <person name="Schwake O."/>
            <person name="Coil D."/>
            <person name="Jospin G."/>
            <person name="Eisen J."/>
            <person name="Edwards M."/>
            <person name="Pruden A."/>
        </authorList>
    </citation>
    <scope>NUCLEOTIDE SEQUENCE [LARGE SCALE GENOMIC DNA]</scope>
    <source>
        <strain evidence="4 7">Genessee03</strain>
    </source>
</reference>
<dbReference type="EMBL" id="QFGG01000002">
    <property type="protein sequence ID" value="TID45867.1"/>
    <property type="molecule type" value="Genomic_DNA"/>
</dbReference>
<dbReference type="Proteomes" id="UP000251035">
    <property type="component" value="Unassembled WGS sequence"/>
</dbReference>
<feature type="binding site" evidence="3">
    <location>
        <position position="119"/>
    </location>
    <ligand>
        <name>substrate</name>
    </ligand>
</feature>
<dbReference type="GO" id="GO:0004751">
    <property type="term" value="F:ribose-5-phosphate isomerase activity"/>
    <property type="evidence" value="ECO:0007669"/>
    <property type="project" value="UniProtKB-UniRule"/>
</dbReference>
<dbReference type="PANTHER" id="PTHR11934:SF0">
    <property type="entry name" value="RIBOSE-5-PHOSPHATE ISOMERASE"/>
    <property type="match status" value="1"/>
</dbReference>
<dbReference type="EMBL" id="QCXM01000002">
    <property type="protein sequence ID" value="PUT48834.1"/>
    <property type="molecule type" value="Genomic_DNA"/>
</dbReference>
<reference evidence="6 9" key="2">
    <citation type="submission" date="2018-04" db="EMBL/GenBank/DDBJ databases">
        <title>Whole genome sequence comparison of clinical and drinking water Legionella pneumophila isolates.</title>
        <authorList>
            <person name="Garner E."/>
        </authorList>
    </citation>
    <scope>NUCLEOTIDE SEQUENCE [LARGE SCALE GENOMIC DNA]</scope>
    <source>
        <strain evidence="6 9">WH02</strain>
    </source>
</reference>
<dbReference type="EC" id="5.3.1.6" evidence="3"/>
<evidence type="ECO:0000256" key="3">
    <source>
        <dbReference type="HAMAP-Rule" id="MF_00170"/>
    </source>
</evidence>
<dbReference type="SUPFAM" id="SSF100950">
    <property type="entry name" value="NagB/RpiA/CoA transferase-like"/>
    <property type="match status" value="1"/>
</dbReference>
<dbReference type="InterPro" id="IPR004788">
    <property type="entry name" value="Ribose5P_isomerase_type_A"/>
</dbReference>
<feature type="binding site" evidence="3">
    <location>
        <begin position="26"/>
        <end position="29"/>
    </location>
    <ligand>
        <name>substrate</name>
    </ligand>
</feature>
<dbReference type="PANTHER" id="PTHR11934">
    <property type="entry name" value="RIBOSE-5-PHOSPHATE ISOMERASE"/>
    <property type="match status" value="1"/>
</dbReference>
<evidence type="ECO:0000256" key="1">
    <source>
        <dbReference type="ARBA" id="ARBA00001713"/>
    </source>
</evidence>
<feature type="binding site" evidence="3">
    <location>
        <begin position="79"/>
        <end position="82"/>
    </location>
    <ligand>
        <name>substrate</name>
    </ligand>
</feature>
<name>A0A3A5L648_9GAMM</name>
<comment type="similarity">
    <text evidence="3">Belongs to the ribose 5-phosphate isomerase family.</text>
</comment>
<reference evidence="5 8" key="3">
    <citation type="submission" date="2018-09" db="EMBL/GenBank/DDBJ databases">
        <title>Draft genome sequences of Legionella taurinensis isolated from water samples.</title>
        <authorList>
            <person name="Chakeri A."/>
            <person name="Allerberger F."/>
            <person name="Kundi M."/>
            <person name="Ruppitsch W."/>
            <person name="Schmid D."/>
        </authorList>
    </citation>
    <scope>NUCLEOTIDE SEQUENCE [LARGE SCALE GENOMIC DNA]</scope>
    <source>
        <strain evidence="5 8">4570-18-6</strain>
    </source>
</reference>
<evidence type="ECO:0000313" key="7">
    <source>
        <dbReference type="Proteomes" id="UP000251035"/>
    </source>
</evidence>
<dbReference type="InterPro" id="IPR020672">
    <property type="entry name" value="Ribose5P_isomerase_typA_subgr"/>
</dbReference>
<dbReference type="NCBIfam" id="NF001924">
    <property type="entry name" value="PRK00702.1"/>
    <property type="match status" value="1"/>
</dbReference>
<keyword evidence="7" id="KW-1185">Reference proteome</keyword>
<dbReference type="GO" id="GO:0005829">
    <property type="term" value="C:cytosol"/>
    <property type="evidence" value="ECO:0007669"/>
    <property type="project" value="TreeGrafter"/>
</dbReference>
<organism evidence="5 8">
    <name type="scientific">Legionella taurinensis</name>
    <dbReference type="NCBI Taxonomy" id="70611"/>
    <lineage>
        <taxon>Bacteria</taxon>
        <taxon>Pseudomonadati</taxon>
        <taxon>Pseudomonadota</taxon>
        <taxon>Gammaproteobacteria</taxon>
        <taxon>Legionellales</taxon>
        <taxon>Legionellaceae</taxon>
        <taxon>Legionella</taxon>
    </lineage>
</organism>
<dbReference type="CDD" id="cd01398">
    <property type="entry name" value="RPI_A"/>
    <property type="match status" value="1"/>
</dbReference>
<keyword evidence="2 3" id="KW-0413">Isomerase</keyword>
<proteinExistence type="inferred from homology"/>
<comment type="catalytic activity">
    <reaction evidence="1 3">
        <text>aldehydo-D-ribose 5-phosphate = D-ribulose 5-phosphate</text>
        <dbReference type="Rhea" id="RHEA:14657"/>
        <dbReference type="ChEBI" id="CHEBI:58121"/>
        <dbReference type="ChEBI" id="CHEBI:58273"/>
        <dbReference type="EC" id="5.3.1.6"/>
    </reaction>
</comment>
<comment type="pathway">
    <text evidence="3">Carbohydrate degradation; pentose phosphate pathway; D-ribose 5-phosphate from D-ribulose 5-phosphate (non-oxidative stage): step 1/1.</text>
</comment>
<evidence type="ECO:0000313" key="6">
    <source>
        <dbReference type="EMBL" id="TID45867.1"/>
    </source>
</evidence>
<dbReference type="Gene3D" id="3.30.70.260">
    <property type="match status" value="1"/>
</dbReference>
<dbReference type="RefSeq" id="WP_108291364.1">
    <property type="nucleotide sequence ID" value="NZ_CAAAIR010000010.1"/>
</dbReference>
<dbReference type="Pfam" id="PF06026">
    <property type="entry name" value="Rib_5-P_isom_A"/>
    <property type="match status" value="1"/>
</dbReference>
<comment type="caution">
    <text evidence="5">The sequence shown here is derived from an EMBL/GenBank/DDBJ whole genome shotgun (WGS) entry which is preliminary data.</text>
</comment>
<dbReference type="SUPFAM" id="SSF75445">
    <property type="entry name" value="D-ribose-5-phosphate isomerase (RpiA), lid domain"/>
    <property type="match status" value="1"/>
</dbReference>
<gene>
    <name evidence="3 5" type="primary">rpiA</name>
    <name evidence="5" type="ORF">D6J04_09910</name>
    <name evidence="4" type="ORF">DB745_02100</name>
    <name evidence="6" type="ORF">DIZ81_02095</name>
</gene>
<accession>A0A3A5L648</accession>
<sequence length="215" mass="23074">MNELKQQAAKAALAFIDDNMIVGVGTGSTVNYFIEELAAIKHRIDACVASSVATETRLRAAGIPVIDLNAAGELPIYIDGADEINAQNEMVKGGGGALTREKIIATVASEFICIVDESKIVNRLGAFPVAVEVLPLARSYVARELVKLGGDPEYREGFKTDNGNIILDVYHLDITTPIRLEESIKLIPGVVECGLFAKRRANKVIAAHSDGLTIR</sequence>
<dbReference type="GeneID" id="48948582"/>
<protein>
    <recommendedName>
        <fullName evidence="3">Ribose-5-phosphate isomerase A</fullName>
        <ecNumber evidence="3">5.3.1.6</ecNumber>
    </recommendedName>
    <alternativeName>
        <fullName evidence="3">Phosphoriboisomerase A</fullName>
        <shortName evidence="3">PRI</shortName>
    </alternativeName>
</protein>
<dbReference type="InterPro" id="IPR037171">
    <property type="entry name" value="NagB/RpiA_transferase-like"/>
</dbReference>
<dbReference type="FunFam" id="3.40.50.1360:FF:000001">
    <property type="entry name" value="Ribose-5-phosphate isomerase A"/>
    <property type="match status" value="1"/>
</dbReference>
<dbReference type="NCBIfam" id="TIGR00021">
    <property type="entry name" value="rpiA"/>
    <property type="match status" value="1"/>
</dbReference>
<dbReference type="Proteomes" id="UP000306421">
    <property type="component" value="Unassembled WGS sequence"/>
</dbReference>
<evidence type="ECO:0000313" key="4">
    <source>
        <dbReference type="EMBL" id="PUT48834.1"/>
    </source>
</evidence>
<dbReference type="Proteomes" id="UP000270757">
    <property type="component" value="Unassembled WGS sequence"/>
</dbReference>
<feature type="binding site" evidence="3">
    <location>
        <begin position="92"/>
        <end position="95"/>
    </location>
    <ligand>
        <name>substrate</name>
    </ligand>
</feature>
<dbReference type="GO" id="GO:0009052">
    <property type="term" value="P:pentose-phosphate shunt, non-oxidative branch"/>
    <property type="evidence" value="ECO:0007669"/>
    <property type="project" value="UniProtKB-UniRule"/>
</dbReference>
<feature type="active site" description="Proton acceptor" evidence="3">
    <location>
        <position position="101"/>
    </location>
</feature>
<dbReference type="UniPathway" id="UPA00115">
    <property type="reaction ID" value="UER00412"/>
</dbReference>
<evidence type="ECO:0000313" key="8">
    <source>
        <dbReference type="Proteomes" id="UP000270757"/>
    </source>
</evidence>
<evidence type="ECO:0000313" key="9">
    <source>
        <dbReference type="Proteomes" id="UP000306421"/>
    </source>
</evidence>
<dbReference type="OrthoDB" id="5870696at2"/>
<comment type="function">
    <text evidence="3">Catalyzes the reversible conversion of ribose-5-phosphate to ribulose 5-phosphate.</text>
</comment>
<evidence type="ECO:0000313" key="5">
    <source>
        <dbReference type="EMBL" id="RJT45904.1"/>
    </source>
</evidence>
<dbReference type="AlphaFoldDB" id="A0A3A5L648"/>
<dbReference type="EMBL" id="QZWB01000010">
    <property type="protein sequence ID" value="RJT45904.1"/>
    <property type="molecule type" value="Genomic_DNA"/>
</dbReference>
<comment type="subunit">
    <text evidence="3">Homodimer.</text>
</comment>
<evidence type="ECO:0000256" key="2">
    <source>
        <dbReference type="ARBA" id="ARBA00023235"/>
    </source>
</evidence>
<dbReference type="GO" id="GO:0006014">
    <property type="term" value="P:D-ribose metabolic process"/>
    <property type="evidence" value="ECO:0007669"/>
    <property type="project" value="TreeGrafter"/>
</dbReference>
<dbReference type="Gene3D" id="3.40.50.1360">
    <property type="match status" value="1"/>
</dbReference>